<evidence type="ECO:0000256" key="4">
    <source>
        <dbReference type="ARBA" id="ARBA00023239"/>
    </source>
</evidence>
<dbReference type="GO" id="GO:0006285">
    <property type="term" value="P:base-excision repair, AP site formation"/>
    <property type="evidence" value="ECO:0007669"/>
    <property type="project" value="TreeGrafter"/>
</dbReference>
<evidence type="ECO:0000313" key="7">
    <source>
        <dbReference type="EMBL" id="CAG7722942.1"/>
    </source>
</evidence>
<keyword evidence="4" id="KW-0456">Lyase</keyword>
<protein>
    <recommendedName>
        <fullName evidence="6">8-oxoguanine DNA glycosylase N-terminal domain-containing protein</fullName>
    </recommendedName>
</protein>
<dbReference type="PANTHER" id="PTHR10242:SF2">
    <property type="entry name" value="N-GLYCOSYLASE_DNA LYASE"/>
    <property type="match status" value="1"/>
</dbReference>
<keyword evidence="3" id="KW-0234">DNA repair</keyword>
<keyword evidence="8" id="KW-1185">Reference proteome</keyword>
<keyword evidence="2" id="KW-0378">Hydrolase</keyword>
<evidence type="ECO:0000256" key="5">
    <source>
        <dbReference type="ARBA" id="ARBA00023295"/>
    </source>
</evidence>
<dbReference type="Proteomes" id="UP000708208">
    <property type="component" value="Unassembled WGS sequence"/>
</dbReference>
<evidence type="ECO:0000256" key="3">
    <source>
        <dbReference type="ARBA" id="ARBA00023204"/>
    </source>
</evidence>
<dbReference type="EMBL" id="CAJVCH010093863">
    <property type="protein sequence ID" value="CAG7722942.1"/>
    <property type="molecule type" value="Genomic_DNA"/>
</dbReference>
<keyword evidence="1" id="KW-0227">DNA damage</keyword>
<dbReference type="InterPro" id="IPR052054">
    <property type="entry name" value="Oxidative_DNA_repair_enzyme"/>
</dbReference>
<dbReference type="GO" id="GO:0003684">
    <property type="term" value="F:damaged DNA binding"/>
    <property type="evidence" value="ECO:0007669"/>
    <property type="project" value="InterPro"/>
</dbReference>
<dbReference type="GO" id="GO:0016829">
    <property type="term" value="F:lyase activity"/>
    <property type="evidence" value="ECO:0007669"/>
    <property type="project" value="UniProtKB-KW"/>
</dbReference>
<gene>
    <name evidence="7" type="ORF">AFUS01_LOCUS12051</name>
</gene>
<dbReference type="GO" id="GO:0005634">
    <property type="term" value="C:nucleus"/>
    <property type="evidence" value="ECO:0007669"/>
    <property type="project" value="TreeGrafter"/>
</dbReference>
<dbReference type="Pfam" id="PF07934">
    <property type="entry name" value="OGG_N"/>
    <property type="match status" value="1"/>
</dbReference>
<dbReference type="GO" id="GO:0034039">
    <property type="term" value="F:8-oxo-7,8-dihydroguanine DNA N-glycosylase activity"/>
    <property type="evidence" value="ECO:0007669"/>
    <property type="project" value="TreeGrafter"/>
</dbReference>
<keyword evidence="5" id="KW-0326">Glycosidase</keyword>
<dbReference type="PANTHER" id="PTHR10242">
    <property type="entry name" value="8-OXOGUANINE DNA GLYCOSYLASE"/>
    <property type="match status" value="1"/>
</dbReference>
<evidence type="ECO:0000259" key="6">
    <source>
        <dbReference type="Pfam" id="PF07934"/>
    </source>
</evidence>
<dbReference type="AlphaFoldDB" id="A0A8J2NRD8"/>
<dbReference type="GO" id="GO:0006289">
    <property type="term" value="P:nucleotide-excision repair"/>
    <property type="evidence" value="ECO:0007669"/>
    <property type="project" value="InterPro"/>
</dbReference>
<accession>A0A8J2NRD8</accession>
<evidence type="ECO:0000256" key="2">
    <source>
        <dbReference type="ARBA" id="ARBA00022801"/>
    </source>
</evidence>
<comment type="caution">
    <text evidence="7">The sequence shown here is derived from an EMBL/GenBank/DDBJ whole genome shotgun (WGS) entry which is preliminary data.</text>
</comment>
<evidence type="ECO:0000256" key="1">
    <source>
        <dbReference type="ARBA" id="ARBA00022763"/>
    </source>
</evidence>
<dbReference type="OrthoDB" id="238681at2759"/>
<dbReference type="InterPro" id="IPR012904">
    <property type="entry name" value="OGG_N"/>
</dbReference>
<evidence type="ECO:0000313" key="8">
    <source>
        <dbReference type="Proteomes" id="UP000708208"/>
    </source>
</evidence>
<sequence>MLLRYSRVVIPHLQTRFIMKNGSSGWYRLAVPRKEVEISTVLTCGQSFRWKNDGEDPQEWVGVFGHYLWVLKQTDEELLYKVIGQPELSEEEYNKLPRDTIAGARSD</sequence>
<proteinExistence type="predicted"/>
<reference evidence="7" key="1">
    <citation type="submission" date="2021-06" db="EMBL/GenBank/DDBJ databases">
        <authorList>
            <person name="Hodson N. C."/>
            <person name="Mongue J. A."/>
            <person name="Jaron S. K."/>
        </authorList>
    </citation>
    <scope>NUCLEOTIDE SEQUENCE</scope>
</reference>
<organism evidence="7 8">
    <name type="scientific">Allacma fusca</name>
    <dbReference type="NCBI Taxonomy" id="39272"/>
    <lineage>
        <taxon>Eukaryota</taxon>
        <taxon>Metazoa</taxon>
        <taxon>Ecdysozoa</taxon>
        <taxon>Arthropoda</taxon>
        <taxon>Hexapoda</taxon>
        <taxon>Collembola</taxon>
        <taxon>Symphypleona</taxon>
        <taxon>Sminthuridae</taxon>
        <taxon>Allacma</taxon>
    </lineage>
</organism>
<name>A0A8J2NRD8_9HEXA</name>
<feature type="domain" description="8-oxoguanine DNA glycosylase N-terminal" evidence="6">
    <location>
        <begin position="29"/>
        <end position="95"/>
    </location>
</feature>